<dbReference type="AlphaFoldDB" id="A0A1F5P823"/>
<dbReference type="STRING" id="1817832.A3J48_03925"/>
<comment type="caution">
    <text evidence="1">The sequence shown here is derived from an EMBL/GenBank/DDBJ whole genome shotgun (WGS) entry which is preliminary data.</text>
</comment>
<dbReference type="Proteomes" id="UP000176786">
    <property type="component" value="Unassembled WGS sequence"/>
</dbReference>
<gene>
    <name evidence="1" type="ORF">A3J48_03925</name>
</gene>
<name>A0A1F5P823_9BACT</name>
<protein>
    <recommendedName>
        <fullName evidence="3">Glycosyl transferase family 1 domain-containing protein</fullName>
    </recommendedName>
</protein>
<sequence length="171" mass="19859">MHITFLGNFFEDKGSLIFKQVVLSLGNEHKWFIFGRVADKKSFSEIKNKLSLVYPYRKKELSKMLLENKIDLVLFLSVWPETFSKTFFESVENELPIIGFNVGFPYYKFPNYSGFVDLSSGAEGIIQKINSTSASWRIAELKTEIKKIKSEFLPQAKHSAEKKYELIERLL</sequence>
<dbReference type="EMBL" id="MFES01000013">
    <property type="protein sequence ID" value="OGE86081.1"/>
    <property type="molecule type" value="Genomic_DNA"/>
</dbReference>
<dbReference type="SUPFAM" id="SSF53756">
    <property type="entry name" value="UDP-Glycosyltransferase/glycogen phosphorylase"/>
    <property type="match status" value="1"/>
</dbReference>
<accession>A0A1F5P823</accession>
<reference evidence="1 2" key="1">
    <citation type="journal article" date="2016" name="Nat. Commun.">
        <title>Thousands of microbial genomes shed light on interconnected biogeochemical processes in an aquifer system.</title>
        <authorList>
            <person name="Anantharaman K."/>
            <person name="Brown C.T."/>
            <person name="Hug L.A."/>
            <person name="Sharon I."/>
            <person name="Castelle C.J."/>
            <person name="Probst A.J."/>
            <person name="Thomas B.C."/>
            <person name="Singh A."/>
            <person name="Wilkins M.J."/>
            <person name="Karaoz U."/>
            <person name="Brodie E.L."/>
            <person name="Williams K.H."/>
            <person name="Hubbard S.S."/>
            <person name="Banfield J.F."/>
        </authorList>
    </citation>
    <scope>NUCLEOTIDE SEQUENCE [LARGE SCALE GENOMIC DNA]</scope>
</reference>
<organism evidence="1 2">
    <name type="scientific">Candidatus Doudnabacteria bacterium RIFCSPHIGHO2_02_FULL_46_11</name>
    <dbReference type="NCBI Taxonomy" id="1817832"/>
    <lineage>
        <taxon>Bacteria</taxon>
        <taxon>Candidatus Doudnaibacteriota</taxon>
    </lineage>
</organism>
<proteinExistence type="predicted"/>
<evidence type="ECO:0008006" key="3">
    <source>
        <dbReference type="Google" id="ProtNLM"/>
    </source>
</evidence>
<evidence type="ECO:0000313" key="1">
    <source>
        <dbReference type="EMBL" id="OGE86081.1"/>
    </source>
</evidence>
<evidence type="ECO:0000313" key="2">
    <source>
        <dbReference type="Proteomes" id="UP000176786"/>
    </source>
</evidence>
<dbReference type="Gene3D" id="3.40.50.2000">
    <property type="entry name" value="Glycogen Phosphorylase B"/>
    <property type="match status" value="1"/>
</dbReference>